<feature type="transmembrane region" description="Helical" evidence="1">
    <location>
        <begin position="128"/>
        <end position="151"/>
    </location>
</feature>
<protein>
    <submittedName>
        <fullName evidence="2">Uncharacterized protein</fullName>
    </submittedName>
</protein>
<keyword evidence="3" id="KW-1185">Reference proteome</keyword>
<gene>
    <name evidence="2" type="ORF">CWS01_09590</name>
</gene>
<dbReference type="InterPro" id="IPR048147">
    <property type="entry name" value="CBO0543-like"/>
</dbReference>
<accession>A0A2N0Z3E2</accession>
<dbReference type="AlphaFoldDB" id="A0A2N0Z3E2"/>
<comment type="caution">
    <text evidence="2">The sequence shown here is derived from an EMBL/GenBank/DDBJ whole genome shotgun (WGS) entry which is preliminary data.</text>
</comment>
<feature type="transmembrane region" description="Helical" evidence="1">
    <location>
        <begin position="157"/>
        <end position="177"/>
    </location>
</feature>
<dbReference type="NCBIfam" id="NF041644">
    <property type="entry name" value="CBO0543_fam"/>
    <property type="match status" value="1"/>
</dbReference>
<organism evidence="2 3">
    <name type="scientific">Niallia nealsonii</name>
    <dbReference type="NCBI Taxonomy" id="115979"/>
    <lineage>
        <taxon>Bacteria</taxon>
        <taxon>Bacillati</taxon>
        <taxon>Bacillota</taxon>
        <taxon>Bacilli</taxon>
        <taxon>Bacillales</taxon>
        <taxon>Bacillaceae</taxon>
        <taxon>Niallia</taxon>
    </lineage>
</organism>
<feature type="transmembrane region" description="Helical" evidence="1">
    <location>
        <begin position="101"/>
        <end position="121"/>
    </location>
</feature>
<reference evidence="2 3" key="1">
    <citation type="journal article" date="2003" name="Int. J. Syst. Evol. Microbiol.">
        <title>Bacillus nealsonii sp. nov., isolated from a spacecraft-assembly facility, whose spores are gamma-radiation resistant.</title>
        <authorList>
            <person name="Venkateswaran K."/>
            <person name="Kempf M."/>
            <person name="Chen F."/>
            <person name="Satomi M."/>
            <person name="Nicholson W."/>
            <person name="Kern R."/>
        </authorList>
    </citation>
    <scope>NUCLEOTIDE SEQUENCE [LARGE SCALE GENOMIC DNA]</scope>
    <source>
        <strain evidence="2 3">FO-92</strain>
    </source>
</reference>
<evidence type="ECO:0000256" key="1">
    <source>
        <dbReference type="SAM" id="Phobius"/>
    </source>
</evidence>
<keyword evidence="1" id="KW-0472">Membrane</keyword>
<evidence type="ECO:0000313" key="2">
    <source>
        <dbReference type="EMBL" id="PKG24006.1"/>
    </source>
</evidence>
<name>A0A2N0Z3E2_9BACI</name>
<dbReference type="OrthoDB" id="1679483at2"/>
<keyword evidence="1" id="KW-1133">Transmembrane helix</keyword>
<dbReference type="EMBL" id="PISE01000017">
    <property type="protein sequence ID" value="PKG24006.1"/>
    <property type="molecule type" value="Genomic_DNA"/>
</dbReference>
<sequence length="189" mass="22590">MDFLLLHIPSSSEIEAEKIKLIKLSYSHWVQTDLFTLNWWILLFSTIIPYFIWWKLVDKNRFFELFSYGLICASIAMILDVMGTEMILWDYPDKFLPWIPPLIPADFVVIPISAMLIYQYFNKWTSFLFANILWAIVFAYIIEPIFSYLGMFKLGSHWLHTYSFIGFFFLGIFLKLFMEWLKKKAETPC</sequence>
<feature type="transmembrane region" description="Helical" evidence="1">
    <location>
        <begin position="34"/>
        <end position="53"/>
    </location>
</feature>
<keyword evidence="1" id="KW-0812">Transmembrane</keyword>
<evidence type="ECO:0000313" key="3">
    <source>
        <dbReference type="Proteomes" id="UP000233375"/>
    </source>
</evidence>
<dbReference type="Proteomes" id="UP000233375">
    <property type="component" value="Unassembled WGS sequence"/>
</dbReference>
<proteinExistence type="predicted"/>
<feature type="transmembrane region" description="Helical" evidence="1">
    <location>
        <begin position="65"/>
        <end position="89"/>
    </location>
</feature>